<feature type="domain" description="DinB-like" evidence="2">
    <location>
        <begin position="25"/>
        <end position="147"/>
    </location>
</feature>
<name>A0A6L8V9Z3_9BACL</name>
<dbReference type="EMBL" id="WTUZ01000040">
    <property type="protein sequence ID" value="MZQ87074.1"/>
    <property type="molecule type" value="Genomic_DNA"/>
</dbReference>
<proteinExistence type="predicted"/>
<dbReference type="RefSeq" id="WP_161411696.1">
    <property type="nucleotide sequence ID" value="NZ_WTUZ01000040.1"/>
</dbReference>
<protein>
    <submittedName>
        <fullName evidence="3">DUF664 domain-containing protein</fullName>
    </submittedName>
</protein>
<sequence length="164" mass="19387">MNKIELLLHGWDSCYEKEDWYPPLTDALEGLTAEQANWRPEGEHVNTIAENLTHLIFYKERLLYRMTGEESEYPEMTNDDTFAVVSASVDEWEATLARLQAVHQGIRDRIARWEENDFEYVYPNRSQSVGRWVNSLIMHDAYHTGQIMFIRKLQGSWPSRRSFE</sequence>
<dbReference type="AlphaFoldDB" id="A0A6L8V9Z3"/>
<evidence type="ECO:0000313" key="3">
    <source>
        <dbReference type="EMBL" id="MZQ87074.1"/>
    </source>
</evidence>
<dbReference type="InterPro" id="IPR034660">
    <property type="entry name" value="DinB/YfiT-like"/>
</dbReference>
<dbReference type="InterPro" id="IPR024775">
    <property type="entry name" value="DinB-like"/>
</dbReference>
<accession>A0A6L8V9Z3</accession>
<dbReference type="Gene3D" id="1.20.120.450">
    <property type="entry name" value="dinb family like domain"/>
    <property type="match status" value="1"/>
</dbReference>
<dbReference type="Pfam" id="PF12867">
    <property type="entry name" value="DinB_2"/>
    <property type="match status" value="1"/>
</dbReference>
<keyword evidence="4" id="KW-1185">Reference proteome</keyword>
<reference evidence="3 4" key="1">
    <citation type="submission" date="2019-12" db="EMBL/GenBank/DDBJ databases">
        <title>Paenibacillus sp. nov. sp. isolated from soil.</title>
        <authorList>
            <person name="Kim J."/>
            <person name="Jeong S.E."/>
            <person name="Jung H.S."/>
            <person name="Jeon C.O."/>
        </authorList>
    </citation>
    <scope>NUCLEOTIDE SEQUENCE [LARGE SCALE GENOMIC DNA]</scope>
    <source>
        <strain evidence="3 4">5J-6</strain>
    </source>
</reference>
<comment type="caution">
    <text evidence="3">The sequence shown here is derived from an EMBL/GenBank/DDBJ whole genome shotgun (WGS) entry which is preliminary data.</text>
</comment>
<feature type="coiled-coil region" evidence="1">
    <location>
        <begin position="89"/>
        <end position="116"/>
    </location>
</feature>
<evidence type="ECO:0000256" key="1">
    <source>
        <dbReference type="SAM" id="Coils"/>
    </source>
</evidence>
<organism evidence="3 4">
    <name type="scientific">Paenibacillus silvestris</name>
    <dbReference type="NCBI Taxonomy" id="2606219"/>
    <lineage>
        <taxon>Bacteria</taxon>
        <taxon>Bacillati</taxon>
        <taxon>Bacillota</taxon>
        <taxon>Bacilli</taxon>
        <taxon>Bacillales</taxon>
        <taxon>Paenibacillaceae</taxon>
        <taxon>Paenibacillus</taxon>
    </lineage>
</organism>
<evidence type="ECO:0000259" key="2">
    <source>
        <dbReference type="Pfam" id="PF12867"/>
    </source>
</evidence>
<dbReference type="Proteomes" id="UP000481087">
    <property type="component" value="Unassembled WGS sequence"/>
</dbReference>
<dbReference type="SUPFAM" id="SSF109854">
    <property type="entry name" value="DinB/YfiT-like putative metalloenzymes"/>
    <property type="match status" value="1"/>
</dbReference>
<gene>
    <name evidence="3" type="ORF">GQF01_33675</name>
</gene>
<keyword evidence="1" id="KW-0175">Coiled coil</keyword>
<evidence type="ECO:0000313" key="4">
    <source>
        <dbReference type="Proteomes" id="UP000481087"/>
    </source>
</evidence>